<dbReference type="RefSeq" id="WP_330484850.1">
    <property type="nucleotide sequence ID" value="NZ_JAZBJZ010000077.1"/>
</dbReference>
<sequence length="121" mass="13431">MRRKLVAVLGVVGAIALVMVFTNPNKEKYIDYASVKMATDIQNQLCKPTENKNPKDLLGNIKNLAADLCKLGIDSQDALVKKLITPRTQQQNMVIFSIYTTEVPGRTYKTLAIFGNFIGLN</sequence>
<keyword evidence="2" id="KW-1185">Reference proteome</keyword>
<dbReference type="Pfam" id="PF14271">
    <property type="entry name" value="DUF4359"/>
    <property type="match status" value="1"/>
</dbReference>
<evidence type="ECO:0000313" key="1">
    <source>
        <dbReference type="EMBL" id="MEE3718418.1"/>
    </source>
</evidence>
<dbReference type="EMBL" id="JAZBJZ010000077">
    <property type="protein sequence ID" value="MEE3718418.1"/>
    <property type="molecule type" value="Genomic_DNA"/>
</dbReference>
<name>A0AAW9Q5E4_9CYAN</name>
<dbReference type="AlphaFoldDB" id="A0AAW9Q5E4"/>
<comment type="caution">
    <text evidence="1">The sequence shown here is derived from an EMBL/GenBank/DDBJ whole genome shotgun (WGS) entry which is preliminary data.</text>
</comment>
<reference evidence="1" key="1">
    <citation type="submission" date="2024-01" db="EMBL/GenBank/DDBJ databases">
        <title>Bank of Algae and Cyanobacteria of the Azores (BACA) strain genomes.</title>
        <authorList>
            <person name="Luz R."/>
            <person name="Cordeiro R."/>
            <person name="Fonseca A."/>
            <person name="Goncalves V."/>
        </authorList>
    </citation>
    <scope>NUCLEOTIDE SEQUENCE</scope>
    <source>
        <strain evidence="1">BACA0141</strain>
    </source>
</reference>
<proteinExistence type="predicted"/>
<dbReference type="InterPro" id="IPR025578">
    <property type="entry name" value="DUF4359"/>
</dbReference>
<accession>A0AAW9Q5E4</accession>
<dbReference type="Proteomes" id="UP001333818">
    <property type="component" value="Unassembled WGS sequence"/>
</dbReference>
<protein>
    <submittedName>
        <fullName evidence="1">DUF4359 domain-containing protein</fullName>
    </submittedName>
</protein>
<organism evidence="1 2">
    <name type="scientific">Tumidithrix elongata BACA0141</name>
    <dbReference type="NCBI Taxonomy" id="2716417"/>
    <lineage>
        <taxon>Bacteria</taxon>
        <taxon>Bacillati</taxon>
        <taxon>Cyanobacteriota</taxon>
        <taxon>Cyanophyceae</taxon>
        <taxon>Pseudanabaenales</taxon>
        <taxon>Pseudanabaenaceae</taxon>
        <taxon>Tumidithrix</taxon>
        <taxon>Tumidithrix elongata</taxon>
    </lineage>
</organism>
<gene>
    <name evidence="1" type="ORF">V2H45_16885</name>
</gene>
<evidence type="ECO:0000313" key="2">
    <source>
        <dbReference type="Proteomes" id="UP001333818"/>
    </source>
</evidence>